<keyword evidence="2" id="KW-1185">Reference proteome</keyword>
<dbReference type="SUPFAM" id="SSF55298">
    <property type="entry name" value="YjgF-like"/>
    <property type="match status" value="1"/>
</dbReference>
<proteinExistence type="predicted"/>
<dbReference type="Gene3D" id="3.30.1330.40">
    <property type="entry name" value="RutC-like"/>
    <property type="match status" value="1"/>
</dbReference>
<evidence type="ECO:0000313" key="2">
    <source>
        <dbReference type="Proteomes" id="UP000183400"/>
    </source>
</evidence>
<dbReference type="PANTHER" id="PTHR11803">
    <property type="entry name" value="2-IMINOBUTANOATE/2-IMINOPROPANOATE DEAMINASE RIDA"/>
    <property type="match status" value="1"/>
</dbReference>
<protein>
    <submittedName>
        <fullName evidence="1">2-iminobutanoate/2-iminopropanoate deaminase</fullName>
    </submittedName>
</protein>
<dbReference type="RefSeq" id="WP_074738846.1">
    <property type="nucleotide sequence ID" value="NZ_FNNP01000011.1"/>
</dbReference>
<dbReference type="STRING" id="985054.SAMN05444358_11180"/>
<organism evidence="1 2">
    <name type="scientific">Ruegeria halocynthiae</name>
    <dbReference type="NCBI Taxonomy" id="985054"/>
    <lineage>
        <taxon>Bacteria</taxon>
        <taxon>Pseudomonadati</taxon>
        <taxon>Pseudomonadota</taxon>
        <taxon>Alphaproteobacteria</taxon>
        <taxon>Rhodobacterales</taxon>
        <taxon>Roseobacteraceae</taxon>
        <taxon>Ruegeria</taxon>
    </lineage>
</organism>
<name>A0A1H3EI67_9RHOB</name>
<gene>
    <name evidence="1" type="ORF">SAMN05444358_11180</name>
</gene>
<dbReference type="PANTHER" id="PTHR11803:SF39">
    <property type="entry name" value="2-IMINOBUTANOATE_2-IMINOPROPANOATE DEAMINASE"/>
    <property type="match status" value="1"/>
</dbReference>
<reference evidence="2" key="1">
    <citation type="submission" date="2016-10" db="EMBL/GenBank/DDBJ databases">
        <authorList>
            <person name="Varghese N."/>
            <person name="Submissions S."/>
        </authorList>
    </citation>
    <scope>NUCLEOTIDE SEQUENCE [LARGE SCALE GENOMIC DNA]</scope>
    <source>
        <strain evidence="2">DSM 27839</strain>
    </source>
</reference>
<evidence type="ECO:0000313" key="1">
    <source>
        <dbReference type="EMBL" id="SDX78452.1"/>
    </source>
</evidence>
<dbReference type="AlphaFoldDB" id="A0A1H3EI67"/>
<dbReference type="GO" id="GO:0019239">
    <property type="term" value="F:deaminase activity"/>
    <property type="evidence" value="ECO:0007669"/>
    <property type="project" value="TreeGrafter"/>
</dbReference>
<dbReference type="GO" id="GO:0005829">
    <property type="term" value="C:cytosol"/>
    <property type="evidence" value="ECO:0007669"/>
    <property type="project" value="TreeGrafter"/>
</dbReference>
<dbReference type="OrthoDB" id="9808943at2"/>
<dbReference type="EMBL" id="FNNP01000011">
    <property type="protein sequence ID" value="SDX78452.1"/>
    <property type="molecule type" value="Genomic_DNA"/>
</dbReference>
<accession>A0A1H3EI67</accession>
<sequence>MKHQQQLISHGSPSSENLPYSTYVRAGDFIYLSGLVGFGDNDVIVPGGVEPETHQIMSTARSQLESANASLSDVIKVNVCLPDVSDFDAFNLVYARYFSTKAPARATICAGLTIEAAVEMEFIAFKPEHTAVS</sequence>
<dbReference type="Pfam" id="PF01042">
    <property type="entry name" value="Ribonuc_L-PSP"/>
    <property type="match status" value="1"/>
</dbReference>
<dbReference type="Proteomes" id="UP000183400">
    <property type="component" value="Unassembled WGS sequence"/>
</dbReference>
<dbReference type="InterPro" id="IPR035959">
    <property type="entry name" value="RutC-like_sf"/>
</dbReference>
<dbReference type="InterPro" id="IPR006175">
    <property type="entry name" value="YjgF/YER057c/UK114"/>
</dbReference>